<proteinExistence type="predicted"/>
<reference evidence="4" key="1">
    <citation type="submission" date="2014-12" db="EMBL/GenBank/DDBJ databases">
        <title>Insight into the proteome of Arion vulgaris.</title>
        <authorList>
            <person name="Aradska J."/>
            <person name="Bulat T."/>
            <person name="Smidak R."/>
            <person name="Sarate P."/>
            <person name="Gangsoo J."/>
            <person name="Sialana F."/>
            <person name="Bilban M."/>
            <person name="Lubec G."/>
        </authorList>
    </citation>
    <scope>NUCLEOTIDE SEQUENCE</scope>
    <source>
        <tissue evidence="4">Skin</tissue>
    </source>
</reference>
<dbReference type="SMART" id="SM00408">
    <property type="entry name" value="IGc2"/>
    <property type="match status" value="1"/>
</dbReference>
<protein>
    <recommendedName>
        <fullName evidence="3">Ig-like domain-containing protein</fullName>
    </recommendedName>
</protein>
<dbReference type="Gene3D" id="2.60.40.10">
    <property type="entry name" value="Immunoglobulins"/>
    <property type="match status" value="1"/>
</dbReference>
<name>A0A0B6YGC7_9EUPU</name>
<keyword evidence="2" id="KW-0325">Glycoprotein</keyword>
<dbReference type="InterPro" id="IPR007110">
    <property type="entry name" value="Ig-like_dom"/>
</dbReference>
<evidence type="ECO:0000259" key="3">
    <source>
        <dbReference type="PROSITE" id="PS50835"/>
    </source>
</evidence>
<sequence length="277" mass="30536">FEYNNNKPLTGMDDTLTTSNNLTIQSNSSTTSSTPSSTIATVNTNHNNIDKTIISEPDRVTCFFPAGKSSMPLIQLPIQYFSPTCPPSTLPLFTAFINVSLGDELWLECQGLGVPTPTLSWILPGGLEVNYSTISELIQGDKSNRSPVEIVEDSLLYIKMVKQSDSGPYGCRATSLLGNDISTTVVHVQNKPLTLSEVMISNDYITVSLKGSIPRVQMSDFQIFYRLVPNLVVVDEIIDDSTHNDSNNNMIYSNREKTKFDVIYLHGTIHKCTITGL</sequence>
<dbReference type="InterPro" id="IPR013783">
    <property type="entry name" value="Ig-like_fold"/>
</dbReference>
<dbReference type="PANTHER" id="PTHR45842:SF12">
    <property type="entry name" value="KEKKON 5, ISOFORM A"/>
    <property type="match status" value="1"/>
</dbReference>
<dbReference type="AlphaFoldDB" id="A0A0B6YGC7"/>
<dbReference type="InterPro" id="IPR036179">
    <property type="entry name" value="Ig-like_dom_sf"/>
</dbReference>
<accession>A0A0B6YGC7</accession>
<dbReference type="SUPFAM" id="SSF48726">
    <property type="entry name" value="Immunoglobulin"/>
    <property type="match status" value="1"/>
</dbReference>
<dbReference type="InterPro" id="IPR050467">
    <property type="entry name" value="LRFN"/>
</dbReference>
<evidence type="ECO:0000313" key="4">
    <source>
        <dbReference type="EMBL" id="CEK55224.1"/>
    </source>
</evidence>
<dbReference type="InterPro" id="IPR003598">
    <property type="entry name" value="Ig_sub2"/>
</dbReference>
<feature type="domain" description="Ig-like" evidence="3">
    <location>
        <begin position="87"/>
        <end position="189"/>
    </location>
</feature>
<dbReference type="InterPro" id="IPR003599">
    <property type="entry name" value="Ig_sub"/>
</dbReference>
<evidence type="ECO:0000256" key="1">
    <source>
        <dbReference type="ARBA" id="ARBA00022729"/>
    </source>
</evidence>
<dbReference type="SMART" id="SM00409">
    <property type="entry name" value="IG"/>
    <property type="match status" value="1"/>
</dbReference>
<feature type="non-terminal residue" evidence="4">
    <location>
        <position position="277"/>
    </location>
</feature>
<keyword evidence="1" id="KW-0732">Signal</keyword>
<dbReference type="PANTHER" id="PTHR45842">
    <property type="entry name" value="SYNAPTIC ADHESION-LIKE MOLECULE SALM"/>
    <property type="match status" value="1"/>
</dbReference>
<dbReference type="Pfam" id="PF13927">
    <property type="entry name" value="Ig_3"/>
    <property type="match status" value="1"/>
</dbReference>
<feature type="non-terminal residue" evidence="4">
    <location>
        <position position="1"/>
    </location>
</feature>
<dbReference type="EMBL" id="HACG01008359">
    <property type="protein sequence ID" value="CEK55224.1"/>
    <property type="molecule type" value="Transcribed_RNA"/>
</dbReference>
<dbReference type="PROSITE" id="PS50835">
    <property type="entry name" value="IG_LIKE"/>
    <property type="match status" value="1"/>
</dbReference>
<organism evidence="4">
    <name type="scientific">Arion vulgaris</name>
    <dbReference type="NCBI Taxonomy" id="1028688"/>
    <lineage>
        <taxon>Eukaryota</taxon>
        <taxon>Metazoa</taxon>
        <taxon>Spiralia</taxon>
        <taxon>Lophotrochozoa</taxon>
        <taxon>Mollusca</taxon>
        <taxon>Gastropoda</taxon>
        <taxon>Heterobranchia</taxon>
        <taxon>Euthyneura</taxon>
        <taxon>Panpulmonata</taxon>
        <taxon>Eupulmonata</taxon>
        <taxon>Stylommatophora</taxon>
        <taxon>Helicina</taxon>
        <taxon>Arionoidea</taxon>
        <taxon>Arionidae</taxon>
        <taxon>Arion</taxon>
    </lineage>
</organism>
<gene>
    <name evidence="4" type="primary">ORF24676</name>
</gene>
<evidence type="ECO:0000256" key="2">
    <source>
        <dbReference type="ARBA" id="ARBA00023180"/>
    </source>
</evidence>